<dbReference type="InterPro" id="IPR014036">
    <property type="entry name" value="DeoR-like_C"/>
</dbReference>
<dbReference type="GO" id="GO:0003700">
    <property type="term" value="F:DNA-binding transcription factor activity"/>
    <property type="evidence" value="ECO:0007669"/>
    <property type="project" value="InterPro"/>
</dbReference>
<dbReference type="RefSeq" id="WP_130280128.1">
    <property type="nucleotide sequence ID" value="NZ_SGXT01000011.1"/>
</dbReference>
<dbReference type="Gene3D" id="3.40.50.1360">
    <property type="match status" value="1"/>
</dbReference>
<dbReference type="PROSITE" id="PS51000">
    <property type="entry name" value="HTH_DEOR_2"/>
    <property type="match status" value="1"/>
</dbReference>
<dbReference type="GO" id="GO:0003677">
    <property type="term" value="F:DNA binding"/>
    <property type="evidence" value="ECO:0007669"/>
    <property type="project" value="UniProtKB-KW"/>
</dbReference>
<dbReference type="PANTHER" id="PTHR30363">
    <property type="entry name" value="HTH-TYPE TRANSCRIPTIONAL REGULATOR SRLR-RELATED"/>
    <property type="match status" value="1"/>
</dbReference>
<dbReference type="InterPro" id="IPR018356">
    <property type="entry name" value="Tscrpt_reg_HTH_DeoR_CS"/>
</dbReference>
<dbReference type="InterPro" id="IPR037171">
    <property type="entry name" value="NagB/RpiA_transferase-like"/>
</dbReference>
<gene>
    <name evidence="5" type="ORF">EV140_0158</name>
</gene>
<dbReference type="EMBL" id="SGXT01000011">
    <property type="protein sequence ID" value="RZT63928.1"/>
    <property type="molecule type" value="Genomic_DNA"/>
</dbReference>
<dbReference type="SUPFAM" id="SSF46785">
    <property type="entry name" value="Winged helix' DNA-binding domain"/>
    <property type="match status" value="1"/>
</dbReference>
<keyword evidence="2" id="KW-0238">DNA-binding</keyword>
<protein>
    <submittedName>
        <fullName evidence="5">DeoR family transcriptional regulator</fullName>
    </submittedName>
</protein>
<evidence type="ECO:0000259" key="4">
    <source>
        <dbReference type="PROSITE" id="PS51000"/>
    </source>
</evidence>
<dbReference type="Pfam" id="PF00455">
    <property type="entry name" value="DeoRC"/>
    <property type="match status" value="1"/>
</dbReference>
<dbReference type="PANTHER" id="PTHR30363:SF44">
    <property type="entry name" value="AGA OPERON TRANSCRIPTIONAL REPRESSOR-RELATED"/>
    <property type="match status" value="1"/>
</dbReference>
<dbReference type="SUPFAM" id="SSF100950">
    <property type="entry name" value="NagB/RpiA/CoA transferase-like"/>
    <property type="match status" value="1"/>
</dbReference>
<dbReference type="SMART" id="SM00420">
    <property type="entry name" value="HTH_DEOR"/>
    <property type="match status" value="1"/>
</dbReference>
<keyword evidence="3" id="KW-0804">Transcription</keyword>
<name>A0A4Q7TV44_9MICO</name>
<dbReference type="Pfam" id="PF08220">
    <property type="entry name" value="HTH_DeoR"/>
    <property type="match status" value="1"/>
</dbReference>
<evidence type="ECO:0000313" key="6">
    <source>
        <dbReference type="Proteomes" id="UP000292408"/>
    </source>
</evidence>
<dbReference type="InterPro" id="IPR050313">
    <property type="entry name" value="Carb_Metab_HTH_regulators"/>
</dbReference>
<sequence>MSVQRRRALIEQRVLDKGEIDFTTLATELGVSEMTIRRDVEVLELKGVLRRVMGGAISVGAAAAEPSFDSRAALAATEKAHIASAVVDFLHEGETVIIDSGSSALAVAREIRARHLSVTVVTPSLLVATELSSETDTEVFVTGGQLRPGELSLIGPGAQESLERFNASTFVMGVAGVESAAGVTDYHYSEAHVKRSAVRSAQRIIVVADSSKLGKVQLVKIAGLAELDTLVTDGDPDHPTLRSAHAAGVNVVCVQPPTAQETGRLT</sequence>
<dbReference type="PROSITE" id="PS00894">
    <property type="entry name" value="HTH_DEOR_1"/>
    <property type="match status" value="1"/>
</dbReference>
<reference evidence="5 6" key="1">
    <citation type="journal article" date="2015" name="Stand. Genomic Sci.">
        <title>Genomic Encyclopedia of Bacterial and Archaeal Type Strains, Phase III: the genomes of soil and plant-associated and newly described type strains.</title>
        <authorList>
            <person name="Whitman W.B."/>
            <person name="Woyke T."/>
            <person name="Klenk H.P."/>
            <person name="Zhou Y."/>
            <person name="Lilburn T.G."/>
            <person name="Beck B.J."/>
            <person name="De Vos P."/>
            <person name="Vandamme P."/>
            <person name="Eisen J.A."/>
            <person name="Garrity G."/>
            <person name="Hugenholtz P."/>
            <person name="Kyrpides N.C."/>
        </authorList>
    </citation>
    <scope>NUCLEOTIDE SEQUENCE [LARGE SCALE GENOMIC DNA]</scope>
    <source>
        <strain evidence="5 6">AC4r</strain>
    </source>
</reference>
<accession>A0A4Q7TV44</accession>
<evidence type="ECO:0000256" key="3">
    <source>
        <dbReference type="ARBA" id="ARBA00023163"/>
    </source>
</evidence>
<keyword evidence="1" id="KW-0805">Transcription regulation</keyword>
<dbReference type="OrthoDB" id="7688673at2"/>
<organism evidence="5 6">
    <name type="scientific">Microcella alkaliphila</name>
    <dbReference type="NCBI Taxonomy" id="279828"/>
    <lineage>
        <taxon>Bacteria</taxon>
        <taxon>Bacillati</taxon>
        <taxon>Actinomycetota</taxon>
        <taxon>Actinomycetes</taxon>
        <taxon>Micrococcales</taxon>
        <taxon>Microbacteriaceae</taxon>
        <taxon>Microcella</taxon>
    </lineage>
</organism>
<dbReference type="InterPro" id="IPR001034">
    <property type="entry name" value="DeoR_HTH"/>
</dbReference>
<dbReference type="AlphaFoldDB" id="A0A4Q7TV44"/>
<evidence type="ECO:0000256" key="1">
    <source>
        <dbReference type="ARBA" id="ARBA00023015"/>
    </source>
</evidence>
<dbReference type="Proteomes" id="UP000292408">
    <property type="component" value="Unassembled WGS sequence"/>
</dbReference>
<feature type="domain" description="HTH deoR-type" evidence="4">
    <location>
        <begin position="3"/>
        <end position="58"/>
    </location>
</feature>
<evidence type="ECO:0000256" key="2">
    <source>
        <dbReference type="ARBA" id="ARBA00023125"/>
    </source>
</evidence>
<dbReference type="SMART" id="SM01134">
    <property type="entry name" value="DeoRC"/>
    <property type="match status" value="1"/>
</dbReference>
<proteinExistence type="predicted"/>
<dbReference type="InterPro" id="IPR036390">
    <property type="entry name" value="WH_DNA-bd_sf"/>
</dbReference>
<evidence type="ECO:0000313" key="5">
    <source>
        <dbReference type="EMBL" id="RZT63928.1"/>
    </source>
</evidence>
<keyword evidence="6" id="KW-1185">Reference proteome</keyword>
<dbReference type="PRINTS" id="PR00037">
    <property type="entry name" value="HTHLACR"/>
</dbReference>
<comment type="caution">
    <text evidence="5">The sequence shown here is derived from an EMBL/GenBank/DDBJ whole genome shotgun (WGS) entry which is preliminary data.</text>
</comment>